<name>A0A7W7ZVQ6_9BACT</name>
<gene>
    <name evidence="5" type="ORF">HDF15_004490</name>
</gene>
<dbReference type="Proteomes" id="UP000584867">
    <property type="component" value="Unassembled WGS sequence"/>
</dbReference>
<evidence type="ECO:0000256" key="1">
    <source>
        <dbReference type="ARBA" id="ARBA00005750"/>
    </source>
</evidence>
<dbReference type="EMBL" id="JACHIO010000024">
    <property type="protein sequence ID" value="MBB5066116.1"/>
    <property type="molecule type" value="Genomic_DNA"/>
</dbReference>
<dbReference type="SUPFAM" id="SSF51556">
    <property type="entry name" value="Metallo-dependent hydrolases"/>
    <property type="match status" value="1"/>
</dbReference>
<dbReference type="EC" id="3.1.3.48" evidence="2"/>
<dbReference type="PANTHER" id="PTHR39181:SF1">
    <property type="entry name" value="TYROSINE-PROTEIN PHOSPHATASE YWQE"/>
    <property type="match status" value="1"/>
</dbReference>
<evidence type="ECO:0000256" key="2">
    <source>
        <dbReference type="ARBA" id="ARBA00013064"/>
    </source>
</evidence>
<organism evidence="5 6">
    <name type="scientific">Granulicella mallensis</name>
    <dbReference type="NCBI Taxonomy" id="940614"/>
    <lineage>
        <taxon>Bacteria</taxon>
        <taxon>Pseudomonadati</taxon>
        <taxon>Acidobacteriota</taxon>
        <taxon>Terriglobia</taxon>
        <taxon>Terriglobales</taxon>
        <taxon>Acidobacteriaceae</taxon>
        <taxon>Granulicella</taxon>
    </lineage>
</organism>
<sequence>MIDLHHHLLPGLDDGSPDLETSVSMARMASADGITHIVCTPHASGRYTFNPEIVAARLTELRAAVAAESIDIILGGGCDFHLNYDNIQDAIAHPTRYTVNGKNYLMVELPDYGLSPNLGETFYELQLAGITSVLTHPERNPTLQKDPKRLEEWMRNGLLLQVTTSSVIGKMGKDAERMAHKLLADRWVHVLATDAHNLTSRPPQMSQAREAVAKRYGADYAQLLCVDNPLAIFEGHHLCDQEEPRHLFDTFDTIDTGRKSWWKRMFGR</sequence>
<evidence type="ECO:0000313" key="5">
    <source>
        <dbReference type="EMBL" id="MBB5066116.1"/>
    </source>
</evidence>
<proteinExistence type="inferred from homology"/>
<keyword evidence="3 5" id="KW-0378">Hydrolase</keyword>
<dbReference type="GO" id="GO:0030145">
    <property type="term" value="F:manganese ion binding"/>
    <property type="evidence" value="ECO:0007669"/>
    <property type="project" value="InterPro"/>
</dbReference>
<dbReference type="Gene3D" id="3.20.20.140">
    <property type="entry name" value="Metal-dependent hydrolases"/>
    <property type="match status" value="1"/>
</dbReference>
<evidence type="ECO:0000256" key="3">
    <source>
        <dbReference type="ARBA" id="ARBA00022801"/>
    </source>
</evidence>
<dbReference type="RefSeq" id="WP_184259389.1">
    <property type="nucleotide sequence ID" value="NZ_JACHIO010000024.1"/>
</dbReference>
<reference evidence="5 6" key="1">
    <citation type="submission" date="2020-08" db="EMBL/GenBank/DDBJ databases">
        <title>Genomic Encyclopedia of Type Strains, Phase IV (KMG-V): Genome sequencing to study the core and pangenomes of soil and plant-associated prokaryotes.</title>
        <authorList>
            <person name="Whitman W."/>
        </authorList>
    </citation>
    <scope>NUCLEOTIDE SEQUENCE [LARGE SCALE GENOMIC DNA]</scope>
    <source>
        <strain evidence="5 6">X5P3</strain>
    </source>
</reference>
<protein>
    <recommendedName>
        <fullName evidence="2">protein-tyrosine-phosphatase</fullName>
        <ecNumber evidence="2">3.1.3.48</ecNumber>
    </recommendedName>
</protein>
<dbReference type="InterPro" id="IPR016667">
    <property type="entry name" value="Caps_polysacc_synth_CpsB/CapC"/>
</dbReference>
<dbReference type="GO" id="GO:0045227">
    <property type="term" value="P:capsule polysaccharide biosynthetic process"/>
    <property type="evidence" value="ECO:0007669"/>
    <property type="project" value="UniProtKB-UniPathway"/>
</dbReference>
<dbReference type="InterPro" id="IPR032466">
    <property type="entry name" value="Metal_Hydrolase"/>
</dbReference>
<dbReference type="UniPathway" id="UPA00934"/>
<dbReference type="PIRSF" id="PIRSF016557">
    <property type="entry name" value="Caps_synth_CpsB"/>
    <property type="match status" value="1"/>
</dbReference>
<accession>A0A7W7ZVQ6</accession>
<comment type="caution">
    <text evidence="5">The sequence shown here is derived from an EMBL/GenBank/DDBJ whole genome shotgun (WGS) entry which is preliminary data.</text>
</comment>
<evidence type="ECO:0000256" key="4">
    <source>
        <dbReference type="ARBA" id="ARBA00051722"/>
    </source>
</evidence>
<dbReference type="PANTHER" id="PTHR39181">
    <property type="entry name" value="TYROSINE-PROTEIN PHOSPHATASE YWQE"/>
    <property type="match status" value="1"/>
</dbReference>
<comment type="similarity">
    <text evidence="1">Belongs to the metallo-dependent hydrolases superfamily. CpsB/CapC family.</text>
</comment>
<comment type="catalytic activity">
    <reaction evidence="4">
        <text>O-phospho-L-tyrosyl-[protein] + H2O = L-tyrosyl-[protein] + phosphate</text>
        <dbReference type="Rhea" id="RHEA:10684"/>
        <dbReference type="Rhea" id="RHEA-COMP:10136"/>
        <dbReference type="Rhea" id="RHEA-COMP:20101"/>
        <dbReference type="ChEBI" id="CHEBI:15377"/>
        <dbReference type="ChEBI" id="CHEBI:43474"/>
        <dbReference type="ChEBI" id="CHEBI:46858"/>
        <dbReference type="ChEBI" id="CHEBI:61978"/>
        <dbReference type="EC" id="3.1.3.48"/>
    </reaction>
</comment>
<dbReference type="GO" id="GO:0004725">
    <property type="term" value="F:protein tyrosine phosphatase activity"/>
    <property type="evidence" value="ECO:0007669"/>
    <property type="project" value="UniProtKB-EC"/>
</dbReference>
<dbReference type="AlphaFoldDB" id="A0A7W7ZVQ6"/>
<evidence type="ECO:0000313" key="6">
    <source>
        <dbReference type="Proteomes" id="UP000584867"/>
    </source>
</evidence>
<dbReference type="Pfam" id="PF19567">
    <property type="entry name" value="CpsB_CapC"/>
    <property type="match status" value="1"/>
</dbReference>